<proteinExistence type="predicted"/>
<evidence type="ECO:0000313" key="1">
    <source>
        <dbReference type="Proteomes" id="UP000887565"/>
    </source>
</evidence>
<evidence type="ECO:0000313" key="2">
    <source>
        <dbReference type="WBParaSite" id="nRc.2.0.1.t40182-RA"/>
    </source>
</evidence>
<accession>A0A915KMW2</accession>
<organism evidence="1 2">
    <name type="scientific">Romanomermis culicivorax</name>
    <name type="common">Nematode worm</name>
    <dbReference type="NCBI Taxonomy" id="13658"/>
    <lineage>
        <taxon>Eukaryota</taxon>
        <taxon>Metazoa</taxon>
        <taxon>Ecdysozoa</taxon>
        <taxon>Nematoda</taxon>
        <taxon>Enoplea</taxon>
        <taxon>Dorylaimia</taxon>
        <taxon>Mermithida</taxon>
        <taxon>Mermithoidea</taxon>
        <taxon>Mermithidae</taxon>
        <taxon>Romanomermis</taxon>
    </lineage>
</organism>
<keyword evidence="1" id="KW-1185">Reference proteome</keyword>
<dbReference type="Proteomes" id="UP000887565">
    <property type="component" value="Unplaced"/>
</dbReference>
<protein>
    <submittedName>
        <fullName evidence="2">Uncharacterized protein</fullName>
    </submittedName>
</protein>
<name>A0A915KMW2_ROMCU</name>
<dbReference type="WBParaSite" id="nRc.2.0.1.t40182-RA">
    <property type="protein sequence ID" value="nRc.2.0.1.t40182-RA"/>
    <property type="gene ID" value="nRc.2.0.1.g40182"/>
</dbReference>
<sequence length="173" mass="20514">MISLQHLCWVPCCCPLFDREVNMQISDGRPAFLKIALPADIVDRLDSVRVPFIHPRVKRAALRAHTDLERRRTDERTAHRIFVRENIVAREMDGAAQQRRSGQIAESETKIWIIRVVHMSQKWVARVVFGWLGEKLFHRRRSLQRADWVGPWLEERDIRIWERRYAGVEHVAF</sequence>
<dbReference type="AlphaFoldDB" id="A0A915KMW2"/>
<reference evidence="2" key="1">
    <citation type="submission" date="2022-11" db="UniProtKB">
        <authorList>
            <consortium name="WormBaseParasite"/>
        </authorList>
    </citation>
    <scope>IDENTIFICATION</scope>
</reference>